<dbReference type="PANTHER" id="PTHR28495">
    <property type="entry name" value="HYPOTHETICAL PROTEIN LOC100359752"/>
    <property type="match status" value="1"/>
</dbReference>
<dbReference type="GeneID" id="109972758"/>
<reference evidence="4" key="2">
    <citation type="submission" date="2025-09" db="UniProtKB">
        <authorList>
            <consortium name="Ensembl"/>
        </authorList>
    </citation>
    <scope>IDENTIFICATION</scope>
</reference>
<keyword evidence="2" id="KW-0732">Signal</keyword>
<name>A0A3Q3KIT1_MONAL</name>
<organism evidence="4 5">
    <name type="scientific">Monopterus albus</name>
    <name type="common">Swamp eel</name>
    <dbReference type="NCBI Taxonomy" id="43700"/>
    <lineage>
        <taxon>Eukaryota</taxon>
        <taxon>Metazoa</taxon>
        <taxon>Chordata</taxon>
        <taxon>Craniata</taxon>
        <taxon>Vertebrata</taxon>
        <taxon>Euteleostomi</taxon>
        <taxon>Actinopterygii</taxon>
        <taxon>Neopterygii</taxon>
        <taxon>Teleostei</taxon>
        <taxon>Neoteleostei</taxon>
        <taxon>Acanthomorphata</taxon>
        <taxon>Anabantaria</taxon>
        <taxon>Synbranchiformes</taxon>
        <taxon>Synbranchidae</taxon>
        <taxon>Monopterus</taxon>
    </lineage>
</organism>
<dbReference type="Ensembl" id="ENSMALT00000029813.1">
    <property type="protein sequence ID" value="ENSMALP00000029288.1"/>
    <property type="gene ID" value="ENSMALG00000020266.1"/>
</dbReference>
<feature type="compositionally biased region" description="Low complexity" evidence="1">
    <location>
        <begin position="366"/>
        <end position="383"/>
    </location>
</feature>
<sequence length="640" mass="69143">MSAGVQHLFFLGLPDLGQLVCTTLTLQEEEDEPRNKQIKACRKLVLLYKDVLASPAQDSVTGITVVMAIPFFQKGIVQAFGQRHCFQVGSPQRVLPGVLQYCLSYSLISRLAPSWNKVGLYLISGNDFLSEGGVLNAVSMGLSTSEGQLCISVEASTVRLPPVALEDFDFPPIVLSRFCSDPDSCLDLEQARWCHVLPSMRRGEIIAVRRQLPSDGPFRTYGDLQNHWNSLYGYRLPELAEQELVYCSVCFRLLGNRLFTYPLSCIRMQPVQRCPRVDLHQTLGSFLPDIRDTLQSVCGFPARLTSKPRVHTVAPNTTTTVQELNSQVSTMSSSKLDISQVAALPPPQPVKPFCWSQPPAWTPLSQQGGAPGQSQGCQGDRTGPLSLSFSSTLTHFQAPLCLTSSTSSSSSSAHSSGPGPSQTPVYSPHKCVPVFKSKCSLHPGSDGLQPAQNQCLSGRVVERATVTAFDKGADSPSSSLPAPPPPTVPHFNHCPKRYSSTDPQPPAHPKLKRIFGPEIVLTPNQEIKSKSGPKTSSDGEAVAYSSSGRQEKAAKQPSAAPPEPPRPPPSSAVSSKDTCSSSRQEVVLESNVMQDVEEMARSHQLSRLSCATLSSERKGCAGQGQTLEGAPDLDDHGKSD</sequence>
<accession>A0A3Q3KIT1</accession>
<dbReference type="InterPro" id="IPR031643">
    <property type="entry name" value="DUF4708"/>
</dbReference>
<evidence type="ECO:0000313" key="4">
    <source>
        <dbReference type="Ensembl" id="ENSMALP00000029288.1"/>
    </source>
</evidence>
<dbReference type="STRING" id="43700.ENSMALP00000029288"/>
<keyword evidence="5" id="KW-1185">Reference proteome</keyword>
<protein>
    <recommendedName>
        <fullName evidence="3">DUF4708 domain-containing protein</fullName>
    </recommendedName>
</protein>
<feature type="domain" description="DUF4708" evidence="3">
    <location>
        <begin position="6"/>
        <end position="275"/>
    </location>
</feature>
<evidence type="ECO:0000259" key="3">
    <source>
        <dbReference type="Pfam" id="PF15813"/>
    </source>
</evidence>
<dbReference type="PANTHER" id="PTHR28495:SF1">
    <property type="entry name" value="GENE, 17266-RELATED"/>
    <property type="match status" value="1"/>
</dbReference>
<evidence type="ECO:0000256" key="2">
    <source>
        <dbReference type="SAM" id="SignalP"/>
    </source>
</evidence>
<feature type="region of interest" description="Disordered" evidence="1">
    <location>
        <begin position="470"/>
        <end position="585"/>
    </location>
</feature>
<evidence type="ECO:0000256" key="1">
    <source>
        <dbReference type="SAM" id="MobiDB-lite"/>
    </source>
</evidence>
<feature type="compositionally biased region" description="Polar residues" evidence="1">
    <location>
        <begin position="522"/>
        <end position="548"/>
    </location>
</feature>
<evidence type="ECO:0000313" key="5">
    <source>
        <dbReference type="Proteomes" id="UP000261600"/>
    </source>
</evidence>
<feature type="region of interest" description="Disordered" evidence="1">
    <location>
        <begin position="364"/>
        <end position="383"/>
    </location>
</feature>
<dbReference type="Proteomes" id="UP000261600">
    <property type="component" value="Unplaced"/>
</dbReference>
<dbReference type="RefSeq" id="XP_020477531.1">
    <property type="nucleotide sequence ID" value="XM_020621875.1"/>
</dbReference>
<feature type="region of interest" description="Disordered" evidence="1">
    <location>
        <begin position="612"/>
        <end position="640"/>
    </location>
</feature>
<proteinExistence type="predicted"/>
<dbReference type="KEGG" id="malb:109972758"/>
<feature type="chain" id="PRO_5018536648" description="DUF4708 domain-containing protein" evidence="2">
    <location>
        <begin position="20"/>
        <end position="640"/>
    </location>
</feature>
<dbReference type="CTD" id="109316758"/>
<reference evidence="4" key="1">
    <citation type="submission" date="2025-08" db="UniProtKB">
        <authorList>
            <consortium name="Ensembl"/>
        </authorList>
    </citation>
    <scope>IDENTIFICATION</scope>
</reference>
<dbReference type="AlphaFoldDB" id="A0A3Q3KIT1"/>
<feature type="compositionally biased region" description="Pro residues" evidence="1">
    <location>
        <begin position="559"/>
        <end position="570"/>
    </location>
</feature>
<dbReference type="OrthoDB" id="6285995at2759"/>
<dbReference type="Pfam" id="PF15813">
    <property type="entry name" value="DUF4708"/>
    <property type="match status" value="1"/>
</dbReference>
<feature type="signal peptide" evidence="2">
    <location>
        <begin position="1"/>
        <end position="19"/>
    </location>
</feature>